<evidence type="ECO:0000313" key="12">
    <source>
        <dbReference type="Proteomes" id="UP000051673"/>
    </source>
</evidence>
<keyword evidence="5 9" id="KW-0227">DNA damage</keyword>
<accession>A0A0R2JK25</accession>
<dbReference type="OrthoDB" id="9806954at2"/>
<evidence type="ECO:0000256" key="7">
    <source>
        <dbReference type="ARBA" id="ARBA00023204"/>
    </source>
</evidence>
<comment type="caution">
    <text evidence="11">The sequence shown here is derived from an EMBL/GenBank/DDBJ whole genome shotgun (WGS) entry which is preliminary data.</text>
</comment>
<proteinExistence type="inferred from homology"/>
<evidence type="ECO:0000256" key="8">
    <source>
        <dbReference type="ARBA" id="ARBA00033408"/>
    </source>
</evidence>
<evidence type="ECO:0000256" key="5">
    <source>
        <dbReference type="ARBA" id="ARBA00022763"/>
    </source>
</evidence>
<evidence type="ECO:0000256" key="6">
    <source>
        <dbReference type="ARBA" id="ARBA00022840"/>
    </source>
</evidence>
<dbReference type="Pfam" id="PF02463">
    <property type="entry name" value="SMC_N"/>
    <property type="match status" value="1"/>
</dbReference>
<dbReference type="PANTHER" id="PTHR11059:SF0">
    <property type="entry name" value="DNA REPAIR PROTEIN RECN"/>
    <property type="match status" value="1"/>
</dbReference>
<evidence type="ECO:0000256" key="4">
    <source>
        <dbReference type="ARBA" id="ARBA00022741"/>
    </source>
</evidence>
<dbReference type="FunFam" id="3.40.50.300:FF:000319">
    <property type="entry name" value="DNA repair protein RecN"/>
    <property type="match status" value="1"/>
</dbReference>
<evidence type="ECO:0000256" key="9">
    <source>
        <dbReference type="PIRNR" id="PIRNR003128"/>
    </source>
</evidence>
<dbReference type="Gene3D" id="3.40.50.300">
    <property type="entry name" value="P-loop containing nucleotide triphosphate hydrolases"/>
    <property type="match status" value="2"/>
</dbReference>
<dbReference type="NCBIfam" id="TIGR00634">
    <property type="entry name" value="recN"/>
    <property type="match status" value="1"/>
</dbReference>
<evidence type="ECO:0000313" key="11">
    <source>
        <dbReference type="EMBL" id="KRN77568.1"/>
    </source>
</evidence>
<keyword evidence="4" id="KW-0547">Nucleotide-binding</keyword>
<dbReference type="InterPro" id="IPR003395">
    <property type="entry name" value="RecF/RecN/SMC_N"/>
</dbReference>
<dbReference type="CDD" id="cd03241">
    <property type="entry name" value="ABC_RecN"/>
    <property type="match status" value="2"/>
</dbReference>
<comment type="similarity">
    <text evidence="2 9">Belongs to the RecN family.</text>
</comment>
<dbReference type="AlphaFoldDB" id="A0A0R2JK25"/>
<dbReference type="SUPFAM" id="SSF52540">
    <property type="entry name" value="P-loop containing nucleoside triphosphate hydrolases"/>
    <property type="match status" value="2"/>
</dbReference>
<keyword evidence="7 9" id="KW-0234">DNA repair</keyword>
<evidence type="ECO:0000256" key="1">
    <source>
        <dbReference type="ARBA" id="ARBA00003618"/>
    </source>
</evidence>
<dbReference type="InterPro" id="IPR004604">
    <property type="entry name" value="DNA_recomb/repair_RecN"/>
</dbReference>
<reference evidence="11 12" key="1">
    <citation type="journal article" date="2015" name="Genome Announc.">
        <title>Expanding the biotechnology potential of lactobacilli through comparative genomics of 213 strains and associated genera.</title>
        <authorList>
            <person name="Sun Z."/>
            <person name="Harris H.M."/>
            <person name="McCann A."/>
            <person name="Guo C."/>
            <person name="Argimon S."/>
            <person name="Zhang W."/>
            <person name="Yang X."/>
            <person name="Jeffery I.B."/>
            <person name="Cooney J.C."/>
            <person name="Kagawa T.F."/>
            <person name="Liu W."/>
            <person name="Song Y."/>
            <person name="Salvetti E."/>
            <person name="Wrobel A."/>
            <person name="Rasinkangas P."/>
            <person name="Parkhill J."/>
            <person name="Rea M.C."/>
            <person name="O'Sullivan O."/>
            <person name="Ritari J."/>
            <person name="Douillard F.P."/>
            <person name="Paul Ross R."/>
            <person name="Yang R."/>
            <person name="Briner A.E."/>
            <person name="Felis G.E."/>
            <person name="de Vos W.M."/>
            <person name="Barrangou R."/>
            <person name="Klaenhammer T.R."/>
            <person name="Caufield P.W."/>
            <person name="Cui Y."/>
            <person name="Zhang H."/>
            <person name="O'Toole P.W."/>
        </authorList>
    </citation>
    <scope>NUCLEOTIDE SEQUENCE [LARGE SCALE GENOMIC DNA]</scope>
    <source>
        <strain evidence="11 12">DSM 20014</strain>
    </source>
</reference>
<dbReference type="NCBIfam" id="NF008121">
    <property type="entry name" value="PRK10869.1"/>
    <property type="match status" value="1"/>
</dbReference>
<feature type="domain" description="RecF/RecN/SMC N-terminal" evidence="10">
    <location>
        <begin position="1"/>
        <end position="504"/>
    </location>
</feature>
<dbReference type="PANTHER" id="PTHR11059">
    <property type="entry name" value="DNA REPAIR PROTEIN RECN"/>
    <property type="match status" value="1"/>
</dbReference>
<dbReference type="GO" id="GO:0005524">
    <property type="term" value="F:ATP binding"/>
    <property type="evidence" value="ECO:0007669"/>
    <property type="project" value="UniProtKB-KW"/>
</dbReference>
<name>A0A0R2JK25_9LACO</name>
<sequence length="564" mass="63763">MLQEISIQNFAIIPKLSLSFEPGMTVLTGETGAGKSIIIDAVGLLTGGRGSQDYIREGADKAVLQGLIDVDMHDDALRDTLRKYGVELDEHQLLIHRELHRNGRNVIRANGTLVNATALKEIGNHLVDIHGQNEHQALMQVEQHLHLLDEYATNELAPVKEKYQQAFSEYRQLQQTLLERKENEQAWAQRLDMLTFQNAELSEADLQSGEEERLEEEYQELSNYQDVLENLSKSHELLDGEWETNALTTVSSAVNALENIEEFGSRYKKLAENIREIYYNLQDMSSEIESVHDSLEFDAERLAYVDERLNLIRSLEQKYGATIDDVLEHQQKVETQLAEMGGPQQSTEDLELQTQQALADAEQLATSMHQIRKTAASKLAQKIHEQLKDLYMEKAEFSVHFSKSRELTAQGFDIIEFYIQTNPGESSKPLVKIASGGELSRMMLAMKMIFSREQGVTSIIFDEVDTGVSGRVAQAIAEKISDIGRHSQVLTITHLPQVAAVADHHDFIEKNINAGRTETTVRQLDSDERINEIARMLSGEQLTEAAKENARDLIERESIRRAQI</sequence>
<evidence type="ECO:0000256" key="2">
    <source>
        <dbReference type="ARBA" id="ARBA00009441"/>
    </source>
</evidence>
<dbReference type="GO" id="GO:0009432">
    <property type="term" value="P:SOS response"/>
    <property type="evidence" value="ECO:0007669"/>
    <property type="project" value="TreeGrafter"/>
</dbReference>
<comment type="function">
    <text evidence="1 9">May be involved in recombinational repair of damaged DNA.</text>
</comment>
<evidence type="ECO:0000259" key="10">
    <source>
        <dbReference type="Pfam" id="PF02463"/>
    </source>
</evidence>
<keyword evidence="12" id="KW-1185">Reference proteome</keyword>
<dbReference type="GO" id="GO:0043590">
    <property type="term" value="C:bacterial nucleoid"/>
    <property type="evidence" value="ECO:0007669"/>
    <property type="project" value="TreeGrafter"/>
</dbReference>
<dbReference type="InterPro" id="IPR027417">
    <property type="entry name" value="P-loop_NTPase"/>
</dbReference>
<dbReference type="GO" id="GO:0006310">
    <property type="term" value="P:DNA recombination"/>
    <property type="evidence" value="ECO:0007669"/>
    <property type="project" value="InterPro"/>
</dbReference>
<gene>
    <name evidence="11" type="ORF">IV67_GL001628</name>
</gene>
<dbReference type="GO" id="GO:0006281">
    <property type="term" value="P:DNA repair"/>
    <property type="evidence" value="ECO:0007669"/>
    <property type="project" value="UniProtKB-KW"/>
</dbReference>
<dbReference type="STRING" id="1620.IV67_GL001628"/>
<dbReference type="PATRIC" id="fig|1620.3.peg.1662"/>
<keyword evidence="6" id="KW-0067">ATP-binding</keyword>
<evidence type="ECO:0000256" key="3">
    <source>
        <dbReference type="ARBA" id="ARBA00021315"/>
    </source>
</evidence>
<dbReference type="PIRSF" id="PIRSF003128">
    <property type="entry name" value="RecN"/>
    <property type="match status" value="1"/>
</dbReference>
<dbReference type="EMBL" id="JQCD01000018">
    <property type="protein sequence ID" value="KRN77568.1"/>
    <property type="molecule type" value="Genomic_DNA"/>
</dbReference>
<protein>
    <recommendedName>
        <fullName evidence="3 9">DNA repair protein RecN</fullName>
    </recommendedName>
    <alternativeName>
        <fullName evidence="8 9">Recombination protein N</fullName>
    </alternativeName>
</protein>
<dbReference type="FunFam" id="3.40.50.300:FF:000356">
    <property type="entry name" value="DNA repair protein RecN"/>
    <property type="match status" value="1"/>
</dbReference>
<organism evidence="11 12">
    <name type="scientific">Weissella minor</name>
    <dbReference type="NCBI Taxonomy" id="1620"/>
    <lineage>
        <taxon>Bacteria</taxon>
        <taxon>Bacillati</taxon>
        <taxon>Bacillota</taxon>
        <taxon>Bacilli</taxon>
        <taxon>Lactobacillales</taxon>
        <taxon>Lactobacillaceae</taxon>
        <taxon>Weissella</taxon>
    </lineage>
</organism>
<dbReference type="Proteomes" id="UP000051673">
    <property type="component" value="Unassembled WGS sequence"/>
</dbReference>
<dbReference type="RefSeq" id="WP_057786738.1">
    <property type="nucleotide sequence ID" value="NZ_JQCD01000018.1"/>
</dbReference>